<name>A0ABD2NNK9_9CUCU</name>
<dbReference type="InterPro" id="IPR032675">
    <property type="entry name" value="LRR_dom_sf"/>
</dbReference>
<evidence type="ECO:0000256" key="4">
    <source>
        <dbReference type="ARBA" id="ARBA00022737"/>
    </source>
</evidence>
<dbReference type="GO" id="GO:0005737">
    <property type="term" value="C:cytoplasm"/>
    <property type="evidence" value="ECO:0007669"/>
    <property type="project" value="UniProtKB-SubCell"/>
</dbReference>
<dbReference type="InterPro" id="IPR001611">
    <property type="entry name" value="Leu-rich_rpt"/>
</dbReference>
<organism evidence="5 6">
    <name type="scientific">Cryptolaemus montrouzieri</name>
    <dbReference type="NCBI Taxonomy" id="559131"/>
    <lineage>
        <taxon>Eukaryota</taxon>
        <taxon>Metazoa</taxon>
        <taxon>Ecdysozoa</taxon>
        <taxon>Arthropoda</taxon>
        <taxon>Hexapoda</taxon>
        <taxon>Insecta</taxon>
        <taxon>Pterygota</taxon>
        <taxon>Neoptera</taxon>
        <taxon>Endopterygota</taxon>
        <taxon>Coleoptera</taxon>
        <taxon>Polyphaga</taxon>
        <taxon>Cucujiformia</taxon>
        <taxon>Coccinelloidea</taxon>
        <taxon>Coccinellidae</taxon>
        <taxon>Scymninae</taxon>
        <taxon>Scymnini</taxon>
        <taxon>Cryptolaemus</taxon>
    </lineage>
</organism>
<evidence type="ECO:0000313" key="6">
    <source>
        <dbReference type="Proteomes" id="UP001516400"/>
    </source>
</evidence>
<dbReference type="PRINTS" id="PR00019">
    <property type="entry name" value="LEURICHRPT"/>
</dbReference>
<sequence length="624" mass="70920">MDFNEIENLATLLKGNEGAISEGGKKVSLTVHVLDKVNSLVNEHIKQLMINSPICIDVSDQNNTESVKKNIQIIYRLMQTIAHLKLIADVVHVENTVDISEFKKLQILEIQKVDVSKITGLNALRLYLQQLICVRSLDSLRGLLEDCGGDFSSKYIWTELKNLVLPYNNLTSLDNSLECTPWLTSLDVSHNELTSADGVSFLTNLKYLNLSYNKLQRLPKFSGQICNRLQILNCSNNFLDDISELKSLVNIFELDLSENCLIDHPVLVSLSHMATLQWLSLIGNPLSYHTRHIRKTCVYLHANIELQRFILDYKQLTSSDMKVVGTFHPLMQKSNSETLNSSRESVRQAISTEKSKRVREVDIEDNKSVDKVLAPLPNSYSSIDHLEVKNHIQNLRDTYGESWLNYYKGMNDKSNSVNTSQDMSGFAVLDETLSNDNQTINDLPADDSNENEEEAQTNIYNIASDESSEEDDIEVNSEETIYIAKIVGETEDLFVAFTKDTLTEVECTTSKERANWVLDTIVSCEFIDDTHTTVQINFDTLRKDRKQRLYVLQTEDAERLFNFVTKLVNNRRKPSTSKVFQCMKCLKQFPKVDDLLASYKEEIMQCPSCGSTILVEESVKTGSE</sequence>
<reference evidence="5 6" key="1">
    <citation type="journal article" date="2021" name="BMC Biol.">
        <title>Horizontally acquired antibacterial genes associated with adaptive radiation of ladybird beetles.</title>
        <authorList>
            <person name="Li H.S."/>
            <person name="Tang X.F."/>
            <person name="Huang Y.H."/>
            <person name="Xu Z.Y."/>
            <person name="Chen M.L."/>
            <person name="Du X.Y."/>
            <person name="Qiu B.Y."/>
            <person name="Chen P.T."/>
            <person name="Zhang W."/>
            <person name="Slipinski A."/>
            <person name="Escalona H.E."/>
            <person name="Waterhouse R.M."/>
            <person name="Zwick A."/>
            <person name="Pang H."/>
        </authorList>
    </citation>
    <scope>NUCLEOTIDE SEQUENCE [LARGE SCALE GENOMIC DNA]</scope>
    <source>
        <strain evidence="5">SYSU2018</strain>
    </source>
</reference>
<dbReference type="SMART" id="SM00364">
    <property type="entry name" value="LRR_BAC"/>
    <property type="match status" value="2"/>
</dbReference>
<comment type="caution">
    <text evidence="5">The sequence shown here is derived from an EMBL/GenBank/DDBJ whole genome shotgun (WGS) entry which is preliminary data.</text>
</comment>
<dbReference type="Proteomes" id="UP001516400">
    <property type="component" value="Unassembled WGS sequence"/>
</dbReference>
<protein>
    <recommendedName>
        <fullName evidence="7">Serine/threonine-protein kinase 11-interacting protein</fullName>
    </recommendedName>
</protein>
<dbReference type="PANTHER" id="PTHR15454:SF69">
    <property type="entry name" value="SERINE_THREONINE-PROTEIN KINASE 11-INTERACTING PROTEIN"/>
    <property type="match status" value="1"/>
</dbReference>
<dbReference type="Pfam" id="PF12799">
    <property type="entry name" value="LRR_4"/>
    <property type="match status" value="1"/>
</dbReference>
<proteinExistence type="predicted"/>
<accession>A0ABD2NNK9</accession>
<dbReference type="Gene3D" id="3.80.10.10">
    <property type="entry name" value="Ribonuclease Inhibitor"/>
    <property type="match status" value="2"/>
</dbReference>
<dbReference type="InterPro" id="IPR025875">
    <property type="entry name" value="Leu-rich_rpt_4"/>
</dbReference>
<evidence type="ECO:0000313" key="5">
    <source>
        <dbReference type="EMBL" id="KAL3280341.1"/>
    </source>
</evidence>
<dbReference type="EMBL" id="JABFTP020000124">
    <property type="protein sequence ID" value="KAL3280341.1"/>
    <property type="molecule type" value="Genomic_DNA"/>
</dbReference>
<evidence type="ECO:0000256" key="3">
    <source>
        <dbReference type="ARBA" id="ARBA00022614"/>
    </source>
</evidence>
<dbReference type="AlphaFoldDB" id="A0ABD2NNK9"/>
<dbReference type="PROSITE" id="PS51450">
    <property type="entry name" value="LRR"/>
    <property type="match status" value="4"/>
</dbReference>
<evidence type="ECO:0000256" key="2">
    <source>
        <dbReference type="ARBA" id="ARBA00022490"/>
    </source>
</evidence>
<keyword evidence="2" id="KW-0963">Cytoplasm</keyword>
<dbReference type="SUPFAM" id="SSF52075">
    <property type="entry name" value="Outer arm dynein light chain 1"/>
    <property type="match status" value="1"/>
</dbReference>
<evidence type="ECO:0000256" key="1">
    <source>
        <dbReference type="ARBA" id="ARBA00004496"/>
    </source>
</evidence>
<dbReference type="PANTHER" id="PTHR15454">
    <property type="entry name" value="NISCHARIN RELATED"/>
    <property type="match status" value="1"/>
</dbReference>
<keyword evidence="3" id="KW-0433">Leucine-rich repeat</keyword>
<keyword evidence="4" id="KW-0677">Repeat</keyword>
<evidence type="ECO:0008006" key="7">
    <source>
        <dbReference type="Google" id="ProtNLM"/>
    </source>
</evidence>
<comment type="subcellular location">
    <subcellularLocation>
        <location evidence="1">Cytoplasm</location>
    </subcellularLocation>
</comment>
<keyword evidence="6" id="KW-1185">Reference proteome</keyword>
<gene>
    <name evidence="5" type="ORF">HHI36_017830</name>
</gene>